<dbReference type="SMART" id="SM00407">
    <property type="entry name" value="IGc1"/>
    <property type="match status" value="3"/>
</dbReference>
<name>A0A8C7MYA8_ONCKI</name>
<dbReference type="Ensembl" id="ENSOKIT00005093279.1">
    <property type="protein sequence ID" value="ENSOKIP00005087221.1"/>
    <property type="gene ID" value="ENSOKIG00005038040.1"/>
</dbReference>
<dbReference type="InterPro" id="IPR050380">
    <property type="entry name" value="Immune_Resp_Modulators"/>
</dbReference>
<keyword evidence="6" id="KW-1185">Reference proteome</keyword>
<dbReference type="PROSITE" id="PS00290">
    <property type="entry name" value="IG_MHC"/>
    <property type="match status" value="1"/>
</dbReference>
<evidence type="ECO:0000256" key="2">
    <source>
        <dbReference type="ARBA" id="ARBA00023319"/>
    </source>
</evidence>
<dbReference type="AlphaFoldDB" id="A0A8C7MYA8"/>
<evidence type="ECO:0000259" key="4">
    <source>
        <dbReference type="PROSITE" id="PS50835"/>
    </source>
</evidence>
<evidence type="ECO:0000313" key="5">
    <source>
        <dbReference type="Ensembl" id="ENSOKIP00005087221.1"/>
    </source>
</evidence>
<dbReference type="PANTHER" id="PTHR23411">
    <property type="entry name" value="TAPASIN"/>
    <property type="match status" value="1"/>
</dbReference>
<sequence length="378" mass="42886">MMTLGCIATGFTPASLTFKWNEEGGNSLTDFVQYPAVQTGGSYMGVSQLRVKRADWDSKKFECAVEHSTGSKKPSLYVMTPSKEEMSENRTASFACFANDFSPRTHTIKWMRMEKGTEKEVVSDFKSSCESEKKSEKTLYSTTSYLRVNESEWKSEEVTFTCVFENKAGNVRRTVGDPQRPSVFLLAPAEQTSDNTVTLTCYVKDFYPKDILVAWLVDDEPVERRSSSALYQFNTTSQIQSGRTYSVYSQLTFSNDLWKNEEVVYSCVVYHESMIKSTKIIMRTIDRTSNQPNLVNLSLNVPQSCKAHSYSCLSRLPTFVNTMETDRDSMGKTAFTFIILFLITLLYGVGATAIKVMPCWESGFFTKWDKLLSDLTFL</sequence>
<reference evidence="5" key="1">
    <citation type="submission" date="2025-08" db="UniProtKB">
        <authorList>
            <consortium name="Ensembl"/>
        </authorList>
    </citation>
    <scope>IDENTIFICATION</scope>
</reference>
<dbReference type="Pfam" id="PF07654">
    <property type="entry name" value="C1-set"/>
    <property type="match status" value="3"/>
</dbReference>
<dbReference type="SUPFAM" id="SSF48726">
    <property type="entry name" value="Immunoglobulin"/>
    <property type="match status" value="3"/>
</dbReference>
<dbReference type="Gene3D" id="2.60.40.10">
    <property type="entry name" value="Immunoglobulins"/>
    <property type="match status" value="3"/>
</dbReference>
<keyword evidence="2" id="KW-0393">Immunoglobulin domain</keyword>
<accession>A0A8C7MYA8</accession>
<evidence type="ECO:0000313" key="6">
    <source>
        <dbReference type="Proteomes" id="UP000694557"/>
    </source>
</evidence>
<keyword evidence="3" id="KW-0812">Transmembrane</keyword>
<keyword evidence="3" id="KW-0472">Membrane</keyword>
<reference evidence="5" key="2">
    <citation type="submission" date="2025-09" db="UniProtKB">
        <authorList>
            <consortium name="Ensembl"/>
        </authorList>
    </citation>
    <scope>IDENTIFICATION</scope>
</reference>
<dbReference type="GeneTree" id="ENSGT00940000163371"/>
<feature type="domain" description="Ig-like" evidence="4">
    <location>
        <begin position="181"/>
        <end position="281"/>
    </location>
</feature>
<protein>
    <recommendedName>
        <fullName evidence="4">Ig-like domain-containing protein</fullName>
    </recommendedName>
</protein>
<dbReference type="InterPro" id="IPR003597">
    <property type="entry name" value="Ig_C1-set"/>
</dbReference>
<dbReference type="InterPro" id="IPR007110">
    <property type="entry name" value="Ig-like_dom"/>
</dbReference>
<dbReference type="FunFam" id="2.60.40.10:FF:000283">
    <property type="entry name" value="Immunoglobulin kappa constant"/>
    <property type="match status" value="1"/>
</dbReference>
<dbReference type="Proteomes" id="UP000694557">
    <property type="component" value="Unassembled WGS sequence"/>
</dbReference>
<feature type="domain" description="Ig-like" evidence="4">
    <location>
        <begin position="74"/>
        <end position="176"/>
    </location>
</feature>
<organism evidence="5 6">
    <name type="scientific">Oncorhynchus kisutch</name>
    <name type="common">Coho salmon</name>
    <name type="synonym">Salmo kisutch</name>
    <dbReference type="NCBI Taxonomy" id="8019"/>
    <lineage>
        <taxon>Eukaryota</taxon>
        <taxon>Metazoa</taxon>
        <taxon>Chordata</taxon>
        <taxon>Craniata</taxon>
        <taxon>Vertebrata</taxon>
        <taxon>Euteleostomi</taxon>
        <taxon>Actinopterygii</taxon>
        <taxon>Neopterygii</taxon>
        <taxon>Teleostei</taxon>
        <taxon>Protacanthopterygii</taxon>
        <taxon>Salmoniformes</taxon>
        <taxon>Salmonidae</taxon>
        <taxon>Salmoninae</taxon>
        <taxon>Oncorhynchus</taxon>
    </lineage>
</organism>
<keyword evidence="1" id="KW-1015">Disulfide bond</keyword>
<feature type="domain" description="Ig-like" evidence="4">
    <location>
        <begin position="1"/>
        <end position="68"/>
    </location>
</feature>
<dbReference type="InterPro" id="IPR013783">
    <property type="entry name" value="Ig-like_fold"/>
</dbReference>
<proteinExistence type="predicted"/>
<dbReference type="PROSITE" id="PS50835">
    <property type="entry name" value="IG_LIKE"/>
    <property type="match status" value="3"/>
</dbReference>
<keyword evidence="3" id="KW-1133">Transmembrane helix</keyword>
<feature type="transmembrane region" description="Helical" evidence="3">
    <location>
        <begin position="334"/>
        <end position="354"/>
    </location>
</feature>
<dbReference type="InterPro" id="IPR036179">
    <property type="entry name" value="Ig-like_dom_sf"/>
</dbReference>
<dbReference type="CDD" id="cd05768">
    <property type="entry name" value="IgC1_CH3_IgAGD_CH4_IgAEM"/>
    <property type="match status" value="1"/>
</dbReference>
<dbReference type="InterPro" id="IPR003006">
    <property type="entry name" value="Ig/MHC_CS"/>
</dbReference>
<evidence type="ECO:0000256" key="3">
    <source>
        <dbReference type="SAM" id="Phobius"/>
    </source>
</evidence>
<evidence type="ECO:0000256" key="1">
    <source>
        <dbReference type="ARBA" id="ARBA00023157"/>
    </source>
</evidence>